<dbReference type="InterPro" id="IPR039999">
    <property type="entry name" value="LYAR"/>
</dbReference>
<sequence>MVWFQCESCGDNLKKPKLQSHFQQCAARKLSCIDCGVVFDRQSVQGHTSCVTEEVRYGPRDAFRQALANPSAGSKENPAKGGENLELTIGLSTRPPWECTLCRVKCTSEETLQGHAQGKKHRAKARAAAKAQAEKEVPTEGVVGAASTGENKGGKSENGDEHDGAVTGTAAKGGVAEAEGKASMGGNSQADGKGSGEKKRRKGDVGADDLQHEVTAEVGKKRKKGKQQKEDIPGVMQEAEKETVAEAGDADGQARLKKETKKGKKRKGEEVMSLNEGVEEEAPEKVKESGLAEESNTHPAVVKDSSTVAKKKSKKEKKGAGSSDAASKPPENGSLEHVTADKETSSVQNGQNDKQNGKSEAKAKNGKAGKVLDEKQYWEELAEKGRKKKQADSPAVGDREGPETHGANEMQGEPSNGVDEPPRKESKKRRGEKIATDVDEGGKSARKKGKKEREVDGGVGTLSGGAIGASETTVKKIKRAANESAVASTVDAGDAAAAAIKPGKLRKMMQAALQEADKHTLSLKSLLQSVQSQATLAIEVSTKALQEQILVQATKNSKFQLTGKKVSLRTDT</sequence>
<keyword evidence="6" id="KW-0539">Nucleus</keyword>
<dbReference type="Gene3D" id="3.30.160.60">
    <property type="entry name" value="Classic Zinc Finger"/>
    <property type="match status" value="1"/>
</dbReference>
<evidence type="ECO:0000256" key="5">
    <source>
        <dbReference type="ARBA" id="ARBA00022833"/>
    </source>
</evidence>
<keyword evidence="2" id="KW-0479">Metal-binding</keyword>
<dbReference type="OrthoDB" id="2020963at2759"/>
<gene>
    <name evidence="10" type="ORF">KFL_003590150</name>
</gene>
<feature type="compositionally biased region" description="Basic and acidic residues" evidence="8">
    <location>
        <begin position="370"/>
        <end position="384"/>
    </location>
</feature>
<evidence type="ECO:0000256" key="8">
    <source>
        <dbReference type="SAM" id="MobiDB-lite"/>
    </source>
</evidence>
<dbReference type="GO" id="GO:0008270">
    <property type="term" value="F:zinc ion binding"/>
    <property type="evidence" value="ECO:0007669"/>
    <property type="project" value="UniProtKB-KW"/>
</dbReference>
<dbReference type="STRING" id="105231.A0A1Y1IEN0"/>
<evidence type="ECO:0000256" key="3">
    <source>
        <dbReference type="ARBA" id="ARBA00022737"/>
    </source>
</evidence>
<dbReference type="PANTHER" id="PTHR13100:SF10">
    <property type="entry name" value="CELL GROWTH-REGULATING NUCLEOLAR PROTEIN"/>
    <property type="match status" value="1"/>
</dbReference>
<feature type="compositionally biased region" description="Basic residues" evidence="8">
    <location>
        <begin position="117"/>
        <end position="127"/>
    </location>
</feature>
<evidence type="ECO:0000313" key="11">
    <source>
        <dbReference type="Proteomes" id="UP000054558"/>
    </source>
</evidence>
<protein>
    <recommendedName>
        <fullName evidence="9">C2H2-type domain-containing protein</fullName>
    </recommendedName>
</protein>
<dbReference type="PROSITE" id="PS51804">
    <property type="entry name" value="ZF_C2HC_LYAR"/>
    <property type="match status" value="1"/>
</dbReference>
<keyword evidence="4 7" id="KW-0863">Zinc-finger</keyword>
<dbReference type="PANTHER" id="PTHR13100">
    <property type="entry name" value="CELL GROWTH-REGULATING NUCLEOLAR PROTEIN LYAR"/>
    <property type="match status" value="1"/>
</dbReference>
<dbReference type="AlphaFoldDB" id="A0A1Y1IEN0"/>
<dbReference type="GO" id="GO:0000122">
    <property type="term" value="P:negative regulation of transcription by RNA polymerase II"/>
    <property type="evidence" value="ECO:0000318"/>
    <property type="project" value="GO_Central"/>
</dbReference>
<dbReference type="InterPro" id="IPR013087">
    <property type="entry name" value="Znf_C2H2_type"/>
</dbReference>
<feature type="compositionally biased region" description="Polar residues" evidence="8">
    <location>
        <begin position="345"/>
        <end position="354"/>
    </location>
</feature>
<reference evidence="10 11" key="1">
    <citation type="journal article" date="2014" name="Nat. Commun.">
        <title>Klebsormidium flaccidum genome reveals primary factors for plant terrestrial adaptation.</title>
        <authorList>
            <person name="Hori K."/>
            <person name="Maruyama F."/>
            <person name="Fujisawa T."/>
            <person name="Togashi T."/>
            <person name="Yamamoto N."/>
            <person name="Seo M."/>
            <person name="Sato S."/>
            <person name="Yamada T."/>
            <person name="Mori H."/>
            <person name="Tajima N."/>
            <person name="Moriyama T."/>
            <person name="Ikeuchi M."/>
            <person name="Watanabe M."/>
            <person name="Wada H."/>
            <person name="Kobayashi K."/>
            <person name="Saito M."/>
            <person name="Masuda T."/>
            <person name="Sasaki-Sekimoto Y."/>
            <person name="Mashiguchi K."/>
            <person name="Awai K."/>
            <person name="Shimojima M."/>
            <person name="Masuda S."/>
            <person name="Iwai M."/>
            <person name="Nobusawa T."/>
            <person name="Narise T."/>
            <person name="Kondo S."/>
            <person name="Saito H."/>
            <person name="Sato R."/>
            <person name="Murakawa M."/>
            <person name="Ihara Y."/>
            <person name="Oshima-Yamada Y."/>
            <person name="Ohtaka K."/>
            <person name="Satoh M."/>
            <person name="Sonobe K."/>
            <person name="Ishii M."/>
            <person name="Ohtani R."/>
            <person name="Kanamori-Sato M."/>
            <person name="Honoki R."/>
            <person name="Miyazaki D."/>
            <person name="Mochizuki H."/>
            <person name="Umetsu J."/>
            <person name="Higashi K."/>
            <person name="Shibata D."/>
            <person name="Kamiya Y."/>
            <person name="Sato N."/>
            <person name="Nakamura Y."/>
            <person name="Tabata S."/>
            <person name="Ida S."/>
            <person name="Kurokawa K."/>
            <person name="Ohta H."/>
        </authorList>
    </citation>
    <scope>NUCLEOTIDE SEQUENCE [LARGE SCALE GENOMIC DNA]</scope>
    <source>
        <strain evidence="10 11">NIES-2285</strain>
    </source>
</reference>
<feature type="compositionally biased region" description="Basic and acidic residues" evidence="8">
    <location>
        <begin position="152"/>
        <end position="164"/>
    </location>
</feature>
<dbReference type="GO" id="GO:0005730">
    <property type="term" value="C:nucleolus"/>
    <property type="evidence" value="ECO:0000318"/>
    <property type="project" value="GO_Central"/>
</dbReference>
<evidence type="ECO:0000256" key="2">
    <source>
        <dbReference type="ARBA" id="ARBA00022723"/>
    </source>
</evidence>
<evidence type="ECO:0000256" key="7">
    <source>
        <dbReference type="PROSITE-ProRule" id="PRU01145"/>
    </source>
</evidence>
<feature type="region of interest" description="Disordered" evidence="8">
    <location>
        <begin position="112"/>
        <end position="466"/>
    </location>
</feature>
<feature type="compositionally biased region" description="Basic and acidic residues" evidence="8">
    <location>
        <begin position="227"/>
        <end position="244"/>
    </location>
</feature>
<dbReference type="Pfam" id="PF08790">
    <property type="entry name" value="zf-LYAR"/>
    <property type="match status" value="1"/>
</dbReference>
<feature type="domain" description="C2H2-type" evidence="9">
    <location>
        <begin position="99"/>
        <end position="121"/>
    </location>
</feature>
<proteinExistence type="predicted"/>
<name>A0A1Y1IEN0_KLENI</name>
<dbReference type="SUPFAM" id="SSF57667">
    <property type="entry name" value="beta-beta-alpha zinc fingers"/>
    <property type="match status" value="3"/>
</dbReference>
<evidence type="ECO:0000256" key="1">
    <source>
        <dbReference type="ARBA" id="ARBA00004123"/>
    </source>
</evidence>
<dbReference type="PROSITE" id="PS00028">
    <property type="entry name" value="ZINC_FINGER_C2H2_1"/>
    <property type="match status" value="1"/>
</dbReference>
<dbReference type="GO" id="GO:0003677">
    <property type="term" value="F:DNA binding"/>
    <property type="evidence" value="ECO:0000318"/>
    <property type="project" value="GO_Central"/>
</dbReference>
<feature type="compositionally biased region" description="Low complexity" evidence="8">
    <location>
        <begin position="165"/>
        <end position="177"/>
    </location>
</feature>
<dbReference type="Gene3D" id="3.30.1490.490">
    <property type="match status" value="1"/>
</dbReference>
<dbReference type="OMA" id="NICNENC"/>
<evidence type="ECO:0000256" key="4">
    <source>
        <dbReference type="ARBA" id="ARBA00022771"/>
    </source>
</evidence>
<keyword evidence="5" id="KW-0862">Zinc</keyword>
<dbReference type="GO" id="GO:0006364">
    <property type="term" value="P:rRNA processing"/>
    <property type="evidence" value="ECO:0000318"/>
    <property type="project" value="GO_Central"/>
</dbReference>
<evidence type="ECO:0000259" key="9">
    <source>
        <dbReference type="PROSITE" id="PS00028"/>
    </source>
</evidence>
<dbReference type="FunFam" id="3.30.1490.490:FF:000001">
    <property type="entry name" value="cell growth-regulating nucleolar protein-like"/>
    <property type="match status" value="1"/>
</dbReference>
<dbReference type="InterPro" id="IPR014898">
    <property type="entry name" value="Znf_C2H2_LYAR"/>
</dbReference>
<keyword evidence="11" id="KW-1185">Reference proteome</keyword>
<dbReference type="EMBL" id="DF237308">
    <property type="protein sequence ID" value="GAQ87541.1"/>
    <property type="molecule type" value="Genomic_DNA"/>
</dbReference>
<evidence type="ECO:0000256" key="6">
    <source>
        <dbReference type="ARBA" id="ARBA00023242"/>
    </source>
</evidence>
<organism evidence="10 11">
    <name type="scientific">Klebsormidium nitens</name>
    <name type="common">Green alga</name>
    <name type="synonym">Ulothrix nitens</name>
    <dbReference type="NCBI Taxonomy" id="105231"/>
    <lineage>
        <taxon>Eukaryota</taxon>
        <taxon>Viridiplantae</taxon>
        <taxon>Streptophyta</taxon>
        <taxon>Klebsormidiophyceae</taxon>
        <taxon>Klebsormidiales</taxon>
        <taxon>Klebsormidiaceae</taxon>
        <taxon>Klebsormidium</taxon>
    </lineage>
</organism>
<feature type="compositionally biased region" description="Basic and acidic residues" evidence="8">
    <location>
        <begin position="432"/>
        <end position="443"/>
    </location>
</feature>
<keyword evidence="3" id="KW-0677">Repeat</keyword>
<evidence type="ECO:0000313" key="10">
    <source>
        <dbReference type="EMBL" id="GAQ87541.1"/>
    </source>
</evidence>
<feature type="compositionally biased region" description="Basic and acidic residues" evidence="8">
    <location>
        <begin position="203"/>
        <end position="219"/>
    </location>
</feature>
<dbReference type="Proteomes" id="UP000054558">
    <property type="component" value="Unassembled WGS sequence"/>
</dbReference>
<dbReference type="InterPro" id="IPR036236">
    <property type="entry name" value="Znf_C2H2_sf"/>
</dbReference>
<comment type="subcellular location">
    <subcellularLocation>
        <location evidence="1">Nucleus</location>
    </subcellularLocation>
</comment>
<feature type="compositionally biased region" description="Gly residues" evidence="8">
    <location>
        <begin position="457"/>
        <end position="466"/>
    </location>
</feature>
<dbReference type="Pfam" id="PF12874">
    <property type="entry name" value="zf-met"/>
    <property type="match status" value="1"/>
</dbReference>
<accession>A0A1Y1IEN0</accession>